<sequence length="1980" mass="205833">MFFVVASANAQATFTAKATANWNLATTWTLTSGTDADGIPDSNDNVIVSGGFTVTTISTSACNNLNIASGSTLIVGGANSITVSGTTLVSGTLIHNATGGTKRYTGLVTINVGGTWNNTGDSAINFRGGITNNGIFDSGSGVQTFSSSNQSITGTISIENISISSNTLTNNGVLTVLTTLTGTFTNTGTLNFAGTSIGATVTATAAGNTINYNGAAQVVGNFTYFNLTTSGSGDKTLAGPITVRNLLISTGTWLIDNDKQITGNSAGTLTLQTDGGLQLGGGDTTLSVDPTSFPSGYLVGNIDLKGQVKYNYNGKKAGTQTISTIPTYYDLECQFPGIKRVATGTLTIKRNFATASHLDLSTNNPTINLSGNFTLYAVGANVSLTSNPFSIGGNFVNNLVAPGTFSNGGGSVIFNGTGDQLITGNSGITTAFNNFTVNKTSGILSLTSSNQTVGSNLTITAGTLDLSTFTLNRIGSGGILTVSNGATLRIGDTSNYPANFGTYTLGATSIVDYYALANQTVGAVKYGNLVLSGSGIKTFPTSIVTIAGDLNINSGVVANLSTAAVTHTAATLTLGGMTTPAGIWGNTVSNPSNINDTYFAATLGKVNVGGSCVLPIVYAMSGVNNKTYCSVEAGSTIGLPNSETGVSYQLMKGNVAVGAAKDGTNGSSLTFGIYNSTGTYTIIATRVSTLCKSTMSGPINIYRTSSPLLPTASVTNASCPGTATGSINVTNVVAPSSLSFVSANSQYVDLRTTLLSDRTAFTVEGWIKFDATKVLPRMSIFGQNDVIEIAFEDGGVKGWTQYGSVLVPLTEITGGYVWHHIAVTGDATSLKIYLDGGAPKTTNISISNFGSSTDSTKMGYGVMDSGGTGLTGEVFKLGFWNRALTAGEVTTLSSGFVEYDASLNGLLAGYSFNESAGSTIASVGSAAPIGYLENGPVWTDPYTYSWTSSPAGFTSSSKNITGLTDRTYNLTTSLKGCTNAGSWTVNATNLATTVTGQPSSTAICVGSNTSFGVTATGTNLSYKWQYSTNGGGAFNDLTNNATYSNVATATLNITAATVAMSTYQYRCVVTGICLPALNSNAATLTVNPATVGGTIASSAPTNSLCTAANSTTLTLSGQTGTVLRWESSTDNLFSPPTPISNTTTSLPISNITTTTYYRAVVKSGSCNTVNSSVIKIITGKPTANAATAPNCAGFTANWNKVDGATTYLISISTNNFTTILSAYNGKDVQGDVNSFAVTGLSPNTTYQYQIHASLPCGTYATASNIISVTTSDLPIAGTFTGGAAAICIGEKTTFANATPGGTWSISNGTGTASITNVGVVTGGTQGQVNVVYTVNNGTCSNSISRSLTINPPFTAPIVGTVTPVSCSVAGSIVLSGLPAGSWKIAQSGFATNSIDGTESTITISGLAKGNYSFTVTSENCTSGSTASIEIKDESSTSWNGTSWSNGDPNKDKSVIITSVSPNQPFIGNPDLTIYTNIFACSLTVDSGSGEVIVPSNVTLTVSNAVITSGNLRFKNNSSLVQVNDDPLIVNSGNITYERTTTPLFRKDYVYWSTPVSPQTLGALSPSSSLMYSNDGTKWVAEAKTNTMSIGNGYIIRAPDNYYVAGTRQIFEGVFIGKPNNGVLEGLSLAEKKSYVIGNPYPSALDADKLLDTNKMLDGTIYFWTHNTPAKVVVSNQYSSDDYASYNLSGGVSAKSDPDYNDDPAYDKGNKPTGKIAAGQAFYVRVLVAGKVKFNNSMRVGGTQNTQFFKPGASGAIEKNRVWLNMTSTGGAFKQLLVAYVEGASNDYESRYDGLTFSANPSLDFYSVNSTRKFVIQGRALPFVDTDIVPLGYKTTVAGDLTISIDEVDGKMTNQAIYVEDKTTGEIHDLRASNYTFKSEIGTFLDRLVLRYTARTLGTGDFENLENGILVSVKNKVINVLSSKENIKEVTVFDVSGKLLYNKKKVGNTELQISNLPFGDQVLLVKVTLDNDFTTTKKIVF</sequence>
<evidence type="ECO:0000256" key="1">
    <source>
        <dbReference type="ARBA" id="ARBA00022729"/>
    </source>
</evidence>
<gene>
    <name evidence="4" type="ORF">B0A73_15670</name>
</gene>
<dbReference type="SUPFAM" id="SSF49899">
    <property type="entry name" value="Concanavalin A-like lectins/glucanases"/>
    <property type="match status" value="1"/>
</dbReference>
<dbReference type="InterPro" id="IPR013783">
    <property type="entry name" value="Ig-like_fold"/>
</dbReference>
<evidence type="ECO:0000256" key="2">
    <source>
        <dbReference type="ARBA" id="ARBA00023157"/>
    </source>
</evidence>
<dbReference type="EMBL" id="MUGX01000019">
    <property type="protein sequence ID" value="OXA85932.1"/>
    <property type="molecule type" value="Genomic_DNA"/>
</dbReference>
<reference evidence="4 5" key="1">
    <citation type="submission" date="2016-11" db="EMBL/GenBank/DDBJ databases">
        <title>Whole genomes of Flavobacteriaceae.</title>
        <authorList>
            <person name="Stine C."/>
            <person name="Li C."/>
            <person name="Tadesse D."/>
        </authorList>
    </citation>
    <scope>NUCLEOTIDE SEQUENCE [LARGE SCALE GENOMIC DNA]</scope>
    <source>
        <strain evidence="4 5">ATCC 51468</strain>
    </source>
</reference>
<dbReference type="Proteomes" id="UP000198302">
    <property type="component" value="Unassembled WGS sequence"/>
</dbReference>
<name>A0ABX4C185_9FLAO</name>
<dbReference type="InterPro" id="IPR036116">
    <property type="entry name" value="FN3_sf"/>
</dbReference>
<accession>A0ABX4C185</accession>
<organism evidence="4 5">
    <name type="scientific">Flavobacterium hibernum</name>
    <dbReference type="NCBI Taxonomy" id="37752"/>
    <lineage>
        <taxon>Bacteria</taxon>
        <taxon>Pseudomonadati</taxon>
        <taxon>Bacteroidota</taxon>
        <taxon>Flavobacteriia</taxon>
        <taxon>Flavobacteriales</taxon>
        <taxon>Flavobacteriaceae</taxon>
        <taxon>Flavobacterium</taxon>
    </lineage>
</organism>
<proteinExistence type="predicted"/>
<dbReference type="InterPro" id="IPR003961">
    <property type="entry name" value="FN3_dom"/>
</dbReference>
<dbReference type="SUPFAM" id="SSF49265">
    <property type="entry name" value="Fibronectin type III"/>
    <property type="match status" value="1"/>
</dbReference>
<evidence type="ECO:0000313" key="4">
    <source>
        <dbReference type="EMBL" id="OXA85932.1"/>
    </source>
</evidence>
<dbReference type="Gene3D" id="2.60.120.200">
    <property type="match status" value="1"/>
</dbReference>
<dbReference type="SMART" id="SM00560">
    <property type="entry name" value="LamGL"/>
    <property type="match status" value="1"/>
</dbReference>
<evidence type="ECO:0000259" key="3">
    <source>
        <dbReference type="PROSITE" id="PS50853"/>
    </source>
</evidence>
<feature type="domain" description="Fibronectin type-III" evidence="3">
    <location>
        <begin position="1180"/>
        <end position="1273"/>
    </location>
</feature>
<comment type="caution">
    <text evidence="4">The sequence shown here is derived from an EMBL/GenBank/DDBJ whole genome shotgun (WGS) entry which is preliminary data.</text>
</comment>
<dbReference type="PROSITE" id="PS50853">
    <property type="entry name" value="FN3"/>
    <property type="match status" value="1"/>
</dbReference>
<dbReference type="NCBIfam" id="NF033708">
    <property type="entry name" value="T9SS_Cterm_ChiA"/>
    <property type="match status" value="1"/>
</dbReference>
<keyword evidence="2" id="KW-1015">Disulfide bond</keyword>
<dbReference type="Pfam" id="PF13385">
    <property type="entry name" value="Laminin_G_3"/>
    <property type="match status" value="1"/>
</dbReference>
<dbReference type="InterPro" id="IPR006558">
    <property type="entry name" value="LamG-like"/>
</dbReference>
<dbReference type="InterPro" id="IPR013320">
    <property type="entry name" value="ConA-like_dom_sf"/>
</dbReference>
<keyword evidence="5" id="KW-1185">Reference proteome</keyword>
<dbReference type="Gene3D" id="2.60.40.10">
    <property type="entry name" value="Immunoglobulins"/>
    <property type="match status" value="2"/>
</dbReference>
<protein>
    <recommendedName>
        <fullName evidence="3">Fibronectin type-III domain-containing protein</fullName>
    </recommendedName>
</protein>
<keyword evidence="1" id="KW-0732">Signal</keyword>
<evidence type="ECO:0000313" key="5">
    <source>
        <dbReference type="Proteomes" id="UP000198302"/>
    </source>
</evidence>